<evidence type="ECO:0000256" key="1">
    <source>
        <dbReference type="SAM" id="MobiDB-lite"/>
    </source>
</evidence>
<proteinExistence type="predicted"/>
<keyword evidence="2" id="KW-0418">Kinase</keyword>
<feature type="compositionally biased region" description="Basic and acidic residues" evidence="1">
    <location>
        <begin position="194"/>
        <end position="205"/>
    </location>
</feature>
<reference evidence="2" key="2">
    <citation type="journal article" date="2014" name="ISME J.">
        <title>Microbial stratification in low pH oxic and suboxic macroscopic growths along an acid mine drainage.</title>
        <authorList>
            <person name="Mendez-Garcia C."/>
            <person name="Mesa V."/>
            <person name="Sprenger R.R."/>
            <person name="Richter M."/>
            <person name="Diez M.S."/>
            <person name="Solano J."/>
            <person name="Bargiela R."/>
            <person name="Golyshina O.V."/>
            <person name="Manteca A."/>
            <person name="Ramos J.L."/>
            <person name="Gallego J.R."/>
            <person name="Llorente I."/>
            <person name="Martins Dos Santos V.A."/>
            <person name="Jensen O.N."/>
            <person name="Pelaez A.I."/>
            <person name="Sanchez J."/>
            <person name="Ferrer M."/>
        </authorList>
    </citation>
    <scope>NUCLEOTIDE SEQUENCE</scope>
</reference>
<dbReference type="GO" id="GO:0006094">
    <property type="term" value="P:gluconeogenesis"/>
    <property type="evidence" value="ECO:0007669"/>
    <property type="project" value="InterPro"/>
</dbReference>
<protein>
    <submittedName>
        <fullName evidence="2">Phosphoenolpyruvate carboxykinase (ATP)</fullName>
    </submittedName>
</protein>
<dbReference type="SUPFAM" id="SSF68923">
    <property type="entry name" value="PEP carboxykinase N-terminal domain"/>
    <property type="match status" value="1"/>
</dbReference>
<feature type="non-terminal residue" evidence="2">
    <location>
        <position position="1"/>
    </location>
</feature>
<dbReference type="GO" id="GO:0016301">
    <property type="term" value="F:kinase activity"/>
    <property type="evidence" value="ECO:0007669"/>
    <property type="project" value="UniProtKB-KW"/>
</dbReference>
<feature type="region of interest" description="Disordered" evidence="1">
    <location>
        <begin position="176"/>
        <end position="205"/>
    </location>
</feature>
<dbReference type="GO" id="GO:0004612">
    <property type="term" value="F:phosphoenolpyruvate carboxykinase (ATP) activity"/>
    <property type="evidence" value="ECO:0007669"/>
    <property type="project" value="InterPro"/>
</dbReference>
<dbReference type="GO" id="GO:0005524">
    <property type="term" value="F:ATP binding"/>
    <property type="evidence" value="ECO:0007669"/>
    <property type="project" value="InterPro"/>
</dbReference>
<dbReference type="Gene3D" id="3.40.449.10">
    <property type="entry name" value="Phosphoenolpyruvate Carboxykinase, domain 1"/>
    <property type="match status" value="1"/>
</dbReference>
<dbReference type="InterPro" id="IPR008210">
    <property type="entry name" value="PEP_carboxykinase_N"/>
</dbReference>
<reference evidence="2" key="1">
    <citation type="submission" date="2013-08" db="EMBL/GenBank/DDBJ databases">
        <authorList>
            <person name="Mendez C."/>
            <person name="Richter M."/>
            <person name="Ferrer M."/>
            <person name="Sanchez J."/>
        </authorList>
    </citation>
    <scope>NUCLEOTIDE SEQUENCE</scope>
</reference>
<dbReference type="EMBL" id="AUZY01011048">
    <property type="protein sequence ID" value="EQD36218.1"/>
    <property type="molecule type" value="Genomic_DNA"/>
</dbReference>
<keyword evidence="2" id="KW-0670">Pyruvate</keyword>
<comment type="caution">
    <text evidence="2">The sequence shown here is derived from an EMBL/GenBank/DDBJ whole genome shotgun (WGS) entry which is preliminary data.</text>
</comment>
<dbReference type="InterPro" id="IPR001272">
    <property type="entry name" value="PEP_carboxykinase_ATP"/>
</dbReference>
<keyword evidence="2" id="KW-0808">Transferase</keyword>
<dbReference type="Pfam" id="PF01293">
    <property type="entry name" value="PEPCK_ATP"/>
    <property type="match status" value="1"/>
</dbReference>
<dbReference type="AlphaFoldDB" id="T0YST7"/>
<evidence type="ECO:0000313" key="2">
    <source>
        <dbReference type="EMBL" id="EQD36218.1"/>
    </source>
</evidence>
<name>T0YST7_9ZZZZ</name>
<sequence>TESTYIVTDDPSMTSSQTISLEEGRRIARIQEEHLSEQTALVIDGYIGNDPDFRCPARLVIDERWANIAGMQDHLLFKELPAGSDFSPWFTVVYTPGLLAEGYPQERLIAVDLEAGVTRVLNSDYFGESKKGLLRMWNQLVYERGGLALHAGCKVVPTAAGPRTLLIVGRLRHRQDHHHLHPPERQQAGSGRLRGADARRQGLRE</sequence>
<organism evidence="2">
    <name type="scientific">mine drainage metagenome</name>
    <dbReference type="NCBI Taxonomy" id="410659"/>
    <lineage>
        <taxon>unclassified sequences</taxon>
        <taxon>metagenomes</taxon>
        <taxon>ecological metagenomes</taxon>
    </lineage>
</organism>
<gene>
    <name evidence="2" type="ORF">B1B_16596</name>
</gene>
<accession>T0YST7</accession>